<dbReference type="InterPro" id="IPR002711">
    <property type="entry name" value="HNH"/>
</dbReference>
<dbReference type="Pfam" id="PF01844">
    <property type="entry name" value="HNH"/>
    <property type="match status" value="1"/>
</dbReference>
<dbReference type="PANTHER" id="PTHR41286">
    <property type="entry name" value="HNH NUCLEASE YAJD-RELATED"/>
    <property type="match status" value="1"/>
</dbReference>
<evidence type="ECO:0000259" key="5">
    <source>
        <dbReference type="SMART" id="SM00507"/>
    </source>
</evidence>
<dbReference type="GO" id="GO:0005829">
    <property type="term" value="C:cytosol"/>
    <property type="evidence" value="ECO:0007669"/>
    <property type="project" value="TreeGrafter"/>
</dbReference>
<keyword evidence="1" id="KW-0540">Nuclease</keyword>
<proteinExistence type="inferred from homology"/>
<dbReference type="EMBL" id="CACRUO010000027">
    <property type="protein sequence ID" value="VYT96658.1"/>
    <property type="molecule type" value="Genomic_DNA"/>
</dbReference>
<dbReference type="InterPro" id="IPR003615">
    <property type="entry name" value="HNH_nuc"/>
</dbReference>
<gene>
    <name evidence="6" type="ORF">SSLFYP27_01082</name>
</gene>
<reference evidence="6" key="1">
    <citation type="submission" date="2019-11" db="EMBL/GenBank/DDBJ databases">
        <authorList>
            <person name="Feng L."/>
        </authorList>
    </citation>
    <scope>NUCLEOTIDE SEQUENCE</scope>
    <source>
        <strain evidence="6">SsimulansLFYP27</strain>
    </source>
</reference>
<name>A0A6N3B2H1_STASI</name>
<comment type="similarity">
    <text evidence="3">Belongs to the HNH nuclease family.</text>
</comment>
<evidence type="ECO:0000256" key="3">
    <source>
        <dbReference type="ARBA" id="ARBA00038412"/>
    </source>
</evidence>
<dbReference type="GO" id="GO:0008270">
    <property type="term" value="F:zinc ion binding"/>
    <property type="evidence" value="ECO:0007669"/>
    <property type="project" value="InterPro"/>
</dbReference>
<dbReference type="GO" id="GO:0016787">
    <property type="term" value="F:hydrolase activity"/>
    <property type="evidence" value="ECO:0007669"/>
    <property type="project" value="UniProtKB-KW"/>
</dbReference>
<evidence type="ECO:0000256" key="2">
    <source>
        <dbReference type="ARBA" id="ARBA00022801"/>
    </source>
</evidence>
<dbReference type="SMART" id="SM00507">
    <property type="entry name" value="HNHc"/>
    <property type="match status" value="1"/>
</dbReference>
<dbReference type="CDD" id="cd00085">
    <property type="entry name" value="HNHc"/>
    <property type="match status" value="1"/>
</dbReference>
<dbReference type="GO" id="GO:0004519">
    <property type="term" value="F:endonuclease activity"/>
    <property type="evidence" value="ECO:0007669"/>
    <property type="project" value="UniProtKB-KW"/>
</dbReference>
<dbReference type="AlphaFoldDB" id="A0A6N3B2H1"/>
<keyword evidence="2" id="KW-0378">Hydrolase</keyword>
<dbReference type="Gene3D" id="1.10.30.50">
    <property type="match status" value="1"/>
</dbReference>
<evidence type="ECO:0000313" key="6">
    <source>
        <dbReference type="EMBL" id="VYT96658.1"/>
    </source>
</evidence>
<sequence length="110" mass="13508">MNKQQQRDFYNGKRWRDKREAIKARDNFECQECKRQGKVAIDIYEPNKNGRKKIKLVVHHIKELADYPELALDDDNLETLCVECHNKIHDRYFKNWYRPRVNKWDGDENW</sequence>
<accession>A0A6N3B2H1</accession>
<dbReference type="PANTHER" id="PTHR41286:SF1">
    <property type="entry name" value="HNH NUCLEASE YAJD-RELATED"/>
    <property type="match status" value="1"/>
</dbReference>
<protein>
    <recommendedName>
        <fullName evidence="4">Putative HNH nuclease YajD</fullName>
    </recommendedName>
</protein>
<evidence type="ECO:0000256" key="4">
    <source>
        <dbReference type="ARBA" id="ARBA00040194"/>
    </source>
</evidence>
<dbReference type="GO" id="GO:0003676">
    <property type="term" value="F:nucleic acid binding"/>
    <property type="evidence" value="ECO:0007669"/>
    <property type="project" value="InterPro"/>
</dbReference>
<feature type="domain" description="HNH nuclease" evidence="5">
    <location>
        <begin position="17"/>
        <end position="86"/>
    </location>
</feature>
<evidence type="ECO:0000256" key="1">
    <source>
        <dbReference type="ARBA" id="ARBA00022722"/>
    </source>
</evidence>
<organism evidence="6">
    <name type="scientific">Staphylococcus simulans</name>
    <dbReference type="NCBI Taxonomy" id="1286"/>
    <lineage>
        <taxon>Bacteria</taxon>
        <taxon>Bacillati</taxon>
        <taxon>Bacillota</taxon>
        <taxon>Bacilli</taxon>
        <taxon>Bacillales</taxon>
        <taxon>Staphylococcaceae</taxon>
        <taxon>Staphylococcus</taxon>
    </lineage>
</organism>
<keyword evidence="6" id="KW-0255">Endonuclease</keyword>